<gene>
    <name evidence="2" type="ORF">DU506_19260</name>
</gene>
<keyword evidence="3" id="KW-1185">Reference proteome</keyword>
<evidence type="ECO:0000313" key="2">
    <source>
        <dbReference type="EMBL" id="RCV86029.1"/>
    </source>
</evidence>
<dbReference type="InterPro" id="IPR027417">
    <property type="entry name" value="P-loop_NTPase"/>
</dbReference>
<reference evidence="2 3" key="1">
    <citation type="submission" date="2018-07" db="EMBL/GenBank/DDBJ databases">
        <title>Halomonas rutogse sp. nov., isolated from Lake TangqianCo on Tibetan Plateau.</title>
        <authorList>
            <person name="Lu H."/>
            <person name="Xing P."/>
            <person name="Wu Q."/>
        </authorList>
    </citation>
    <scope>NUCLEOTIDE SEQUENCE [LARGE SCALE GENOMIC DNA]</scope>
    <source>
        <strain evidence="2 3">TQ8S</strain>
    </source>
</reference>
<dbReference type="Pfam" id="PF01656">
    <property type="entry name" value="CbiA"/>
    <property type="match status" value="1"/>
</dbReference>
<dbReference type="Proteomes" id="UP000253204">
    <property type="component" value="Unassembled WGS sequence"/>
</dbReference>
<proteinExistence type="predicted"/>
<protein>
    <recommendedName>
        <fullName evidence="1">CobQ/CobB/MinD/ParA nucleotide binding domain-containing protein</fullName>
    </recommendedName>
</protein>
<organism evidence="2 3">
    <name type="scientific">Vreelandella rituensis</name>
    <dbReference type="NCBI Taxonomy" id="2282306"/>
    <lineage>
        <taxon>Bacteria</taxon>
        <taxon>Pseudomonadati</taxon>
        <taxon>Pseudomonadota</taxon>
        <taxon>Gammaproteobacteria</taxon>
        <taxon>Oceanospirillales</taxon>
        <taxon>Halomonadaceae</taxon>
        <taxon>Vreelandella</taxon>
    </lineage>
</organism>
<evidence type="ECO:0000259" key="1">
    <source>
        <dbReference type="Pfam" id="PF01656"/>
    </source>
</evidence>
<sequence length="222" mass="24310">MIVLVGSEKGGVGKSTIAAHAAVRLAMTNKPTILVDADPQSTSWSWAEARKRHQPEAAKVDSQQMTGDIRPGIESLAASYGHIVIDCGGADSVALRSGMMIAHRLIIPSKVARRDLETLRHVSTLVLTANEKREASEQSPLLARVVFNMTRALPNFWSRIDAARATVESMGLGVSKYPIVDRVSYDDSQYQGGTVFDGNHDPKAFEEMERVLKSLLRKEQPE</sequence>
<dbReference type="PIRSF" id="PIRSF009320">
    <property type="entry name" value="Nuc_binding_HP_1000"/>
    <property type="match status" value="1"/>
</dbReference>
<feature type="domain" description="CobQ/CobB/MinD/ParA nucleotide binding" evidence="1">
    <location>
        <begin position="4"/>
        <end position="152"/>
    </location>
</feature>
<dbReference type="PANTHER" id="PTHR13696:SF96">
    <property type="entry name" value="COBQ_COBB_MIND_PARA NUCLEOTIDE BINDING DOMAIN-CONTAINING PROTEIN"/>
    <property type="match status" value="1"/>
</dbReference>
<evidence type="ECO:0000313" key="3">
    <source>
        <dbReference type="Proteomes" id="UP000253204"/>
    </source>
</evidence>
<accession>A0A368TMT2</accession>
<dbReference type="InterPro" id="IPR050678">
    <property type="entry name" value="DNA_Partitioning_ATPase"/>
</dbReference>
<dbReference type="AlphaFoldDB" id="A0A368TMT2"/>
<dbReference type="InterPro" id="IPR002586">
    <property type="entry name" value="CobQ/CobB/MinD/ParA_Nub-bd_dom"/>
</dbReference>
<dbReference type="OrthoDB" id="69313at2"/>
<dbReference type="SUPFAM" id="SSF52540">
    <property type="entry name" value="P-loop containing nucleoside triphosphate hydrolases"/>
    <property type="match status" value="1"/>
</dbReference>
<dbReference type="PANTHER" id="PTHR13696">
    <property type="entry name" value="P-LOOP CONTAINING NUCLEOSIDE TRIPHOSPHATE HYDROLASE"/>
    <property type="match status" value="1"/>
</dbReference>
<dbReference type="EMBL" id="QPIJ01000076">
    <property type="protein sequence ID" value="RCV86029.1"/>
    <property type="molecule type" value="Genomic_DNA"/>
</dbReference>
<dbReference type="Gene3D" id="3.40.50.300">
    <property type="entry name" value="P-loop containing nucleotide triphosphate hydrolases"/>
    <property type="match status" value="1"/>
</dbReference>
<dbReference type="CDD" id="cd02042">
    <property type="entry name" value="ParAB_family"/>
    <property type="match status" value="1"/>
</dbReference>
<comment type="caution">
    <text evidence="2">The sequence shown here is derived from an EMBL/GenBank/DDBJ whole genome shotgun (WGS) entry which is preliminary data.</text>
</comment>
<name>A0A368TMT2_9GAMM</name>
<dbReference type="RefSeq" id="WP_114488490.1">
    <property type="nucleotide sequence ID" value="NZ_QPIJ01000076.1"/>
</dbReference>